<keyword evidence="3" id="KW-1185">Reference proteome</keyword>
<keyword evidence="1" id="KW-0732">Signal</keyword>
<feature type="chain" id="PRO_5009271316" evidence="1">
    <location>
        <begin position="31"/>
        <end position="655"/>
    </location>
</feature>
<reference evidence="2 3" key="1">
    <citation type="submission" date="2016-10" db="EMBL/GenBank/DDBJ databases">
        <authorList>
            <person name="de Groot N.N."/>
        </authorList>
    </citation>
    <scope>NUCLEOTIDE SEQUENCE [LARGE SCALE GENOMIC DNA]</scope>
    <source>
        <strain evidence="2 3">DSM 43941</strain>
    </source>
</reference>
<proteinExistence type="predicted"/>
<evidence type="ECO:0000313" key="2">
    <source>
        <dbReference type="EMBL" id="SDT71804.1"/>
    </source>
</evidence>
<sequence length="655" mass="70458">MRSSRAVLAATVLAGSTTLAVQLSTGVASAAPISLPVTSVGGVVVDGAHQRLFLSDPATGEIIATDYSGAVLDREPGLPGVRGLALSRDSNILYAAVDGAGAIATFATETLTEITRYPLGADVFPGKVAVTGDRIWFGYDRGTTEATGNFGSLDADGTVRLHERSSGEQLYPGAPNLFADDTTLLVAPDGVGYGMDDHIRTFDVSGAVEKPLTMEYGNRLDVRDADFTADGTRVFRVGWLGFCRVDLNDATTSTRLWDRSTPDQIDIAADGSIALGSGNGVYVRSPDGETEQWSASLAATPVPDGLHWQPGTERLLAVTESRSGFDVSYALESVVEPPPAPPSPTPSTVTIPAGAEITLSAPATVVNGRKATFSGTTTGLPIGHTLTVTRADENRPGLEPETIGRPALNSDGSFTFTDLPPGLSTYLYRVSYAGNMEQTAKVKVTQFTPALSLDKHGSVQKYEATVTVTATLGKTYANRAVEIWVDDVTSFYLLKRATVNSAGKVSASYKIQKNVTFTAKFTGDQEYAARSVTSRVYAKVSVVNGVKGHYKTKKIGKTKYYHFRKTADPYFNVTMTRHPGRHQYSVIQRYRSGKWTAFADDYFPLDRYGKSTVRFAGTYPAGSKWRFRTAYIYSGSGDEANYTTYGAWNYFTYTK</sequence>
<dbReference type="Gene3D" id="2.130.10.10">
    <property type="entry name" value="YVTN repeat-like/Quinoprotein amine dehydrogenase"/>
    <property type="match status" value="1"/>
</dbReference>
<evidence type="ECO:0000256" key="1">
    <source>
        <dbReference type="SAM" id="SignalP"/>
    </source>
</evidence>
<dbReference type="STRING" id="113562.SAMN04489716_6257"/>
<dbReference type="InterPro" id="IPR011044">
    <property type="entry name" value="Quino_amine_DH_bsu"/>
</dbReference>
<feature type="signal peptide" evidence="1">
    <location>
        <begin position="1"/>
        <end position="30"/>
    </location>
</feature>
<evidence type="ECO:0000313" key="3">
    <source>
        <dbReference type="Proteomes" id="UP000198688"/>
    </source>
</evidence>
<dbReference type="EMBL" id="LT629758">
    <property type="protein sequence ID" value="SDT71804.1"/>
    <property type="molecule type" value="Genomic_DNA"/>
</dbReference>
<dbReference type="SUPFAM" id="SSF50969">
    <property type="entry name" value="YVTN repeat-like/Quinoprotein amine dehydrogenase"/>
    <property type="match status" value="1"/>
</dbReference>
<accession>A0A1H2CNC2</accession>
<dbReference type="InterPro" id="IPR015943">
    <property type="entry name" value="WD40/YVTN_repeat-like_dom_sf"/>
</dbReference>
<name>A0A1H2CNC2_9ACTN</name>
<dbReference type="RefSeq" id="WP_092549093.1">
    <property type="nucleotide sequence ID" value="NZ_BOMJ01000029.1"/>
</dbReference>
<dbReference type="AlphaFoldDB" id="A0A1H2CNC2"/>
<gene>
    <name evidence="2" type="ORF">SAMN04489716_6257</name>
</gene>
<dbReference type="Proteomes" id="UP000198688">
    <property type="component" value="Chromosome I"/>
</dbReference>
<dbReference type="OrthoDB" id="4332189at2"/>
<protein>
    <submittedName>
        <fullName evidence="2">Uncharacterized protein</fullName>
    </submittedName>
</protein>
<organism evidence="2 3">
    <name type="scientific">Actinoplanes derwentensis</name>
    <dbReference type="NCBI Taxonomy" id="113562"/>
    <lineage>
        <taxon>Bacteria</taxon>
        <taxon>Bacillati</taxon>
        <taxon>Actinomycetota</taxon>
        <taxon>Actinomycetes</taxon>
        <taxon>Micromonosporales</taxon>
        <taxon>Micromonosporaceae</taxon>
        <taxon>Actinoplanes</taxon>
    </lineage>
</organism>